<protein>
    <submittedName>
        <fullName evidence="2">Alpha/beta hydrolase</fullName>
    </submittedName>
</protein>
<dbReference type="GO" id="GO:0016020">
    <property type="term" value="C:membrane"/>
    <property type="evidence" value="ECO:0007669"/>
    <property type="project" value="TreeGrafter"/>
</dbReference>
<keyword evidence="3" id="KW-1185">Reference proteome</keyword>
<dbReference type="GO" id="GO:0016787">
    <property type="term" value="F:hydrolase activity"/>
    <property type="evidence" value="ECO:0007669"/>
    <property type="project" value="UniProtKB-KW"/>
</dbReference>
<feature type="domain" description="AB hydrolase-1" evidence="1">
    <location>
        <begin position="60"/>
        <end position="307"/>
    </location>
</feature>
<dbReference type="OrthoDB" id="495620at2"/>
<dbReference type="PANTHER" id="PTHR43798:SF33">
    <property type="entry name" value="HYDROLASE, PUTATIVE (AFU_ORTHOLOGUE AFUA_2G14860)-RELATED"/>
    <property type="match status" value="1"/>
</dbReference>
<dbReference type="InterPro" id="IPR050266">
    <property type="entry name" value="AB_hydrolase_sf"/>
</dbReference>
<sequence>MTTTRSGPLTVDADDPRAVAALDAERRLFDFYGLKAETHHVRLPDVDLRVRVSAFGSGRPVVVVPGNTGDGFPLAPLVAELPECRVILINRPGGGLSDGMDHRRVDFRELAVKTLTSVLDYFRLDQVPVIAHSIGGHGSLWFARDRPERVSALMLLGVPGNLMDTTPPLALRLLTVPVLSSLLFEAAKPRSANRALKGLSFMGHSPETVASLPEAMADCYVRFQDLPHYKISSLTLMRRVNRLLGSRPGIRIGPTQLAGIRHPTLFLWGTNDPWGSIETGRRICEAMPDAEFHAVAGGGHLPWLDEPAECGRLIRDFLSDH</sequence>
<dbReference type="Proteomes" id="UP000301309">
    <property type="component" value="Unassembled WGS sequence"/>
</dbReference>
<evidence type="ECO:0000313" key="2">
    <source>
        <dbReference type="EMBL" id="GDY49925.1"/>
    </source>
</evidence>
<accession>A0A4D4KLX9</accession>
<dbReference type="AlphaFoldDB" id="A0A4D4KLX9"/>
<dbReference type="Gene3D" id="3.40.50.1820">
    <property type="entry name" value="alpha/beta hydrolase"/>
    <property type="match status" value="1"/>
</dbReference>
<dbReference type="RefSeq" id="WP_137975956.1">
    <property type="nucleotide sequence ID" value="NZ_BAAASO010000030.1"/>
</dbReference>
<dbReference type="InterPro" id="IPR029058">
    <property type="entry name" value="AB_hydrolase_fold"/>
</dbReference>
<comment type="caution">
    <text evidence="2">The sequence shown here is derived from an EMBL/GenBank/DDBJ whole genome shotgun (WGS) entry which is preliminary data.</text>
</comment>
<organism evidence="2 3">
    <name type="scientific">Streptomyces violaceusniger</name>
    <dbReference type="NCBI Taxonomy" id="68280"/>
    <lineage>
        <taxon>Bacteria</taxon>
        <taxon>Bacillati</taxon>
        <taxon>Actinomycetota</taxon>
        <taxon>Actinomycetes</taxon>
        <taxon>Kitasatosporales</taxon>
        <taxon>Streptomycetaceae</taxon>
        <taxon>Streptomyces</taxon>
        <taxon>Streptomyces violaceusniger group</taxon>
    </lineage>
</organism>
<keyword evidence="2" id="KW-0378">Hydrolase</keyword>
<dbReference type="PRINTS" id="PR00111">
    <property type="entry name" value="ABHYDROLASE"/>
</dbReference>
<name>A0A4D4KLX9_STRVO</name>
<dbReference type="SUPFAM" id="SSF53474">
    <property type="entry name" value="alpha/beta-Hydrolases"/>
    <property type="match status" value="1"/>
</dbReference>
<dbReference type="EMBL" id="BJHW01000001">
    <property type="protein sequence ID" value="GDY49925.1"/>
    <property type="molecule type" value="Genomic_DNA"/>
</dbReference>
<dbReference type="PANTHER" id="PTHR43798">
    <property type="entry name" value="MONOACYLGLYCEROL LIPASE"/>
    <property type="match status" value="1"/>
</dbReference>
<dbReference type="Pfam" id="PF00561">
    <property type="entry name" value="Abhydrolase_1"/>
    <property type="match status" value="1"/>
</dbReference>
<evidence type="ECO:0000313" key="3">
    <source>
        <dbReference type="Proteomes" id="UP000301309"/>
    </source>
</evidence>
<dbReference type="InterPro" id="IPR000073">
    <property type="entry name" value="AB_hydrolase_1"/>
</dbReference>
<gene>
    <name evidence="2" type="ORF">SVIO_005480</name>
</gene>
<proteinExistence type="predicted"/>
<reference evidence="2 3" key="1">
    <citation type="journal article" date="2020" name="Int. J. Syst. Evol. Microbiol.">
        <title>Reclassification of Streptomyces castelarensis and Streptomyces sporoclivatus as later heterotypic synonyms of Streptomyces antimycoticus.</title>
        <authorList>
            <person name="Komaki H."/>
            <person name="Tamura T."/>
        </authorList>
    </citation>
    <scope>NUCLEOTIDE SEQUENCE [LARGE SCALE GENOMIC DNA]</scope>
    <source>
        <strain evidence="2 3">NBRC 13459</strain>
    </source>
</reference>
<evidence type="ECO:0000259" key="1">
    <source>
        <dbReference type="Pfam" id="PF00561"/>
    </source>
</evidence>